<keyword evidence="7" id="KW-0732">Signal</keyword>
<keyword evidence="4 6" id="KW-0472">Membrane</keyword>
<dbReference type="EMBL" id="JAKUCV010005122">
    <property type="protein sequence ID" value="KAJ4832533.1"/>
    <property type="molecule type" value="Genomic_DNA"/>
</dbReference>
<feature type="transmembrane region" description="Helical" evidence="6">
    <location>
        <begin position="530"/>
        <end position="550"/>
    </location>
</feature>
<dbReference type="PANTHER" id="PTHR11040:SF70">
    <property type="entry name" value="OS05G0316100 PROTEIN"/>
    <property type="match status" value="1"/>
</dbReference>
<evidence type="ECO:0000256" key="2">
    <source>
        <dbReference type="ARBA" id="ARBA00022692"/>
    </source>
</evidence>
<dbReference type="PROSITE" id="PS51257">
    <property type="entry name" value="PROKAR_LIPOPROTEIN"/>
    <property type="match status" value="1"/>
</dbReference>
<feature type="transmembrane region" description="Helical" evidence="6">
    <location>
        <begin position="174"/>
        <end position="190"/>
    </location>
</feature>
<accession>A0A9Q0FJB8</accession>
<feature type="transmembrane region" description="Helical" evidence="6">
    <location>
        <begin position="363"/>
        <end position="380"/>
    </location>
</feature>
<evidence type="ECO:0000256" key="3">
    <source>
        <dbReference type="ARBA" id="ARBA00022989"/>
    </source>
</evidence>
<feature type="signal peptide" evidence="7">
    <location>
        <begin position="1"/>
        <end position="25"/>
    </location>
</feature>
<evidence type="ECO:0000313" key="9">
    <source>
        <dbReference type="Proteomes" id="UP001141552"/>
    </source>
</evidence>
<evidence type="ECO:0008006" key="10">
    <source>
        <dbReference type="Google" id="ProtNLM"/>
    </source>
</evidence>
<evidence type="ECO:0000256" key="4">
    <source>
        <dbReference type="ARBA" id="ARBA00023136"/>
    </source>
</evidence>
<keyword evidence="9" id="KW-1185">Reference proteome</keyword>
<name>A0A9Q0FJB8_9ROSI</name>
<evidence type="ECO:0000256" key="1">
    <source>
        <dbReference type="ARBA" id="ARBA00004141"/>
    </source>
</evidence>
<evidence type="ECO:0000256" key="6">
    <source>
        <dbReference type="SAM" id="Phobius"/>
    </source>
</evidence>
<dbReference type="AlphaFoldDB" id="A0A9Q0FJB8"/>
<evidence type="ECO:0000256" key="7">
    <source>
        <dbReference type="SAM" id="SignalP"/>
    </source>
</evidence>
<feature type="region of interest" description="Disordered" evidence="5">
    <location>
        <begin position="33"/>
        <end position="64"/>
    </location>
</feature>
<reference evidence="8" key="2">
    <citation type="journal article" date="2023" name="Plants (Basel)">
        <title>Annotation of the Turnera subulata (Passifloraceae) Draft Genome Reveals the S-Locus Evolved after the Divergence of Turneroideae from Passifloroideae in a Stepwise Manner.</title>
        <authorList>
            <person name="Henning P.M."/>
            <person name="Roalson E.H."/>
            <person name="Mir W."/>
            <person name="McCubbin A.G."/>
            <person name="Shore J.S."/>
        </authorList>
    </citation>
    <scope>NUCLEOTIDE SEQUENCE</scope>
    <source>
        <strain evidence="8">F60SS</strain>
    </source>
</reference>
<dbReference type="Pfam" id="PF02535">
    <property type="entry name" value="Zip"/>
    <property type="match status" value="1"/>
</dbReference>
<feature type="transmembrane region" description="Helical" evidence="6">
    <location>
        <begin position="503"/>
        <end position="524"/>
    </location>
</feature>
<comment type="caution">
    <text evidence="8">The sequence shown here is derived from an EMBL/GenBank/DDBJ whole genome shotgun (WGS) entry which is preliminary data.</text>
</comment>
<dbReference type="GO" id="GO:0005385">
    <property type="term" value="F:zinc ion transmembrane transporter activity"/>
    <property type="evidence" value="ECO:0007669"/>
    <property type="project" value="TreeGrafter"/>
</dbReference>
<dbReference type="InterPro" id="IPR003689">
    <property type="entry name" value="ZIP"/>
</dbReference>
<feature type="transmembrane region" description="Helical" evidence="6">
    <location>
        <begin position="562"/>
        <end position="582"/>
    </location>
</feature>
<feature type="transmembrane region" description="Helical" evidence="6">
    <location>
        <begin position="210"/>
        <end position="230"/>
    </location>
</feature>
<comment type="subcellular location">
    <subcellularLocation>
        <location evidence="1">Membrane</location>
        <topology evidence="1">Multi-pass membrane protein</topology>
    </subcellularLocation>
</comment>
<feature type="chain" id="PRO_5040397874" description="Zinc transporter At3g08650" evidence="7">
    <location>
        <begin position="26"/>
        <end position="597"/>
    </location>
</feature>
<keyword evidence="2 6" id="KW-0812">Transmembrane</keyword>
<keyword evidence="3 6" id="KW-1133">Transmembrane helix</keyword>
<sequence>MMPFKFKQALLFSLFSILFFGCILAESESGLDERLRSPPHKNARSKVIDGTGAENSNDFEDSSSGLGTGMGSHNRVSISTVALFTLAMAAATGLGAVPFFFVELDPQWEGLCNGMAAGVMLAASFDLIQEGEAHGAGSWVVFGILSGGIFIWLCKKFLEQYGEVSMLDIKGADATKVVLVIGIMTLHSFGEGSGVGVSFAGSKGFSQGLLVTLAIAVHNIPEGLAVSMMLASRGVSPQNAMLWSVITSLPQPIVAVPSFMCADAFNKFLPFCTGFAAGCMIWMVVAEVLPDAFKEASPSQVASAATISVAFMEALSTVFQNFSLDYDSEDASGFFVSLLFGLGPLIGGIVLIAFALAFHLQHALLMGAASGVAFVLGAWRPLQLLVTLKMGLVSLVLLLALGAAFVHVISSSILNLAIQKRASSNNLPVITGFPISVHTLQSFLSCGAVAFHALAEGLALGVAAPKAYGFGQHMLLPVALHGLPRGAAVASCIFGATDSWHSALVAAALIGFVGPVSAIGAILAGIDYSGLDHIMVFACGGLIPCFGRIVNRGLQLDSKKGGCGLAVGVGFASLCLMCTKLVCLHTPYCNSAPEAVR</sequence>
<organism evidence="8 9">
    <name type="scientific">Turnera subulata</name>
    <dbReference type="NCBI Taxonomy" id="218843"/>
    <lineage>
        <taxon>Eukaryota</taxon>
        <taxon>Viridiplantae</taxon>
        <taxon>Streptophyta</taxon>
        <taxon>Embryophyta</taxon>
        <taxon>Tracheophyta</taxon>
        <taxon>Spermatophyta</taxon>
        <taxon>Magnoliopsida</taxon>
        <taxon>eudicotyledons</taxon>
        <taxon>Gunneridae</taxon>
        <taxon>Pentapetalae</taxon>
        <taxon>rosids</taxon>
        <taxon>fabids</taxon>
        <taxon>Malpighiales</taxon>
        <taxon>Passifloraceae</taxon>
        <taxon>Turnera</taxon>
    </lineage>
</organism>
<feature type="transmembrane region" description="Helical" evidence="6">
    <location>
        <begin position="76"/>
        <end position="101"/>
    </location>
</feature>
<dbReference type="GO" id="GO:0016020">
    <property type="term" value="C:membrane"/>
    <property type="evidence" value="ECO:0007669"/>
    <property type="project" value="UniProtKB-SubCell"/>
</dbReference>
<feature type="transmembrane region" description="Helical" evidence="6">
    <location>
        <begin position="392"/>
        <end position="417"/>
    </location>
</feature>
<feature type="transmembrane region" description="Helical" evidence="6">
    <location>
        <begin position="134"/>
        <end position="153"/>
    </location>
</feature>
<dbReference type="PANTHER" id="PTHR11040">
    <property type="entry name" value="ZINC/IRON TRANSPORTER"/>
    <property type="match status" value="1"/>
</dbReference>
<feature type="transmembrane region" description="Helical" evidence="6">
    <location>
        <begin position="334"/>
        <end position="356"/>
    </location>
</feature>
<proteinExistence type="predicted"/>
<reference evidence="8" key="1">
    <citation type="submission" date="2022-02" db="EMBL/GenBank/DDBJ databases">
        <authorList>
            <person name="Henning P.M."/>
            <person name="McCubbin A.G."/>
            <person name="Shore J.S."/>
        </authorList>
    </citation>
    <scope>NUCLEOTIDE SEQUENCE</scope>
    <source>
        <strain evidence="8">F60SS</strain>
        <tissue evidence="8">Leaves</tissue>
    </source>
</reference>
<evidence type="ECO:0000313" key="8">
    <source>
        <dbReference type="EMBL" id="KAJ4832533.1"/>
    </source>
</evidence>
<gene>
    <name evidence="8" type="ORF">Tsubulata_000093</name>
</gene>
<protein>
    <recommendedName>
        <fullName evidence="10">Zinc transporter At3g08650</fullName>
    </recommendedName>
</protein>
<dbReference type="Proteomes" id="UP001141552">
    <property type="component" value="Unassembled WGS sequence"/>
</dbReference>
<feature type="transmembrane region" description="Helical" evidence="6">
    <location>
        <begin position="268"/>
        <end position="289"/>
    </location>
</feature>
<dbReference type="OrthoDB" id="262547at2759"/>
<evidence type="ECO:0000256" key="5">
    <source>
        <dbReference type="SAM" id="MobiDB-lite"/>
    </source>
</evidence>